<dbReference type="InterPro" id="IPR011262">
    <property type="entry name" value="DNA-dir_RNA_pol_insert"/>
</dbReference>
<dbReference type="Gene3D" id="2.170.120.12">
    <property type="entry name" value="DNA-directed RNA polymerase, insert domain"/>
    <property type="match status" value="1"/>
</dbReference>
<comment type="similarity">
    <text evidence="1">Belongs to the RNA polymerase alpha chain family.</text>
</comment>
<dbReference type="InterPro" id="IPR011773">
    <property type="entry name" value="DNA-dir_RpoA"/>
</dbReference>
<evidence type="ECO:0000313" key="13">
    <source>
        <dbReference type="Proteomes" id="UP000229782"/>
    </source>
</evidence>
<evidence type="ECO:0000256" key="3">
    <source>
        <dbReference type="ARBA" id="ARBA00015972"/>
    </source>
</evidence>
<dbReference type="Pfam" id="PF01000">
    <property type="entry name" value="RNA_pol_A_bac"/>
    <property type="match status" value="1"/>
</dbReference>
<keyword evidence="4 12" id="KW-0240">DNA-directed RNA polymerase</keyword>
<dbReference type="EMBL" id="PCWM01000003">
    <property type="protein sequence ID" value="PIR03476.1"/>
    <property type="molecule type" value="Genomic_DNA"/>
</dbReference>
<comment type="caution">
    <text evidence="12">The sequence shown here is derived from an EMBL/GenBank/DDBJ whole genome shotgun (WGS) entry which is preliminary data.</text>
</comment>
<keyword evidence="6" id="KW-0548">Nucleotidyltransferase</keyword>
<evidence type="ECO:0000256" key="1">
    <source>
        <dbReference type="ARBA" id="ARBA00007123"/>
    </source>
</evidence>
<dbReference type="NCBIfam" id="TIGR02027">
    <property type="entry name" value="rpoA"/>
    <property type="match status" value="1"/>
</dbReference>
<evidence type="ECO:0000256" key="8">
    <source>
        <dbReference type="ARBA" id="ARBA00032524"/>
    </source>
</evidence>
<feature type="domain" description="DNA-directed RNA polymerase RpoA/D/Rpb3-type" evidence="11">
    <location>
        <begin position="21"/>
        <end position="229"/>
    </location>
</feature>
<dbReference type="GO" id="GO:0006351">
    <property type="term" value="P:DNA-templated transcription"/>
    <property type="evidence" value="ECO:0007669"/>
    <property type="project" value="InterPro"/>
</dbReference>
<dbReference type="CDD" id="cd06928">
    <property type="entry name" value="RNAP_alpha_NTD"/>
    <property type="match status" value="1"/>
</dbReference>
<evidence type="ECO:0000259" key="11">
    <source>
        <dbReference type="SMART" id="SM00662"/>
    </source>
</evidence>
<comment type="catalytic activity">
    <reaction evidence="10">
        <text>RNA(n) + a ribonucleoside 5'-triphosphate = RNA(n+1) + diphosphate</text>
        <dbReference type="Rhea" id="RHEA:21248"/>
        <dbReference type="Rhea" id="RHEA-COMP:14527"/>
        <dbReference type="Rhea" id="RHEA-COMP:17342"/>
        <dbReference type="ChEBI" id="CHEBI:33019"/>
        <dbReference type="ChEBI" id="CHEBI:61557"/>
        <dbReference type="ChEBI" id="CHEBI:140395"/>
        <dbReference type="EC" id="2.7.7.6"/>
    </reaction>
</comment>
<dbReference type="EC" id="2.7.7.6" evidence="2"/>
<dbReference type="SUPFAM" id="SSF55257">
    <property type="entry name" value="RBP11-like subunits of RNA polymerase"/>
    <property type="match status" value="1"/>
</dbReference>
<dbReference type="Proteomes" id="UP000229782">
    <property type="component" value="Unassembled WGS sequence"/>
</dbReference>
<evidence type="ECO:0000256" key="2">
    <source>
        <dbReference type="ARBA" id="ARBA00012418"/>
    </source>
</evidence>
<evidence type="ECO:0000256" key="7">
    <source>
        <dbReference type="ARBA" id="ARBA00023163"/>
    </source>
</evidence>
<evidence type="ECO:0000256" key="5">
    <source>
        <dbReference type="ARBA" id="ARBA00022679"/>
    </source>
</evidence>
<reference evidence="12 13" key="1">
    <citation type="submission" date="2017-09" db="EMBL/GenBank/DDBJ databases">
        <title>Depth-based differentiation of microbial function through sediment-hosted aquifers and enrichment of novel symbionts in the deep terrestrial subsurface.</title>
        <authorList>
            <person name="Probst A.J."/>
            <person name="Ladd B."/>
            <person name="Jarett J.K."/>
            <person name="Geller-Mcgrath D.E."/>
            <person name="Sieber C.M."/>
            <person name="Emerson J.B."/>
            <person name="Anantharaman K."/>
            <person name="Thomas B.C."/>
            <person name="Malmstrom R."/>
            <person name="Stieglmeier M."/>
            <person name="Klingl A."/>
            <person name="Woyke T."/>
            <person name="Ryan C.M."/>
            <person name="Banfield J.F."/>
        </authorList>
    </citation>
    <scope>NUCLEOTIDE SEQUENCE [LARGE SCALE GENOMIC DNA]</scope>
    <source>
        <strain evidence="12">CG11_big_fil_rev_8_21_14_0_20_43_7</strain>
    </source>
</reference>
<evidence type="ECO:0000256" key="4">
    <source>
        <dbReference type="ARBA" id="ARBA00022478"/>
    </source>
</evidence>
<proteinExistence type="inferred from homology"/>
<keyword evidence="5" id="KW-0808">Transferase</keyword>
<evidence type="ECO:0000256" key="9">
    <source>
        <dbReference type="ARBA" id="ARBA00033070"/>
    </source>
</evidence>
<evidence type="ECO:0000256" key="6">
    <source>
        <dbReference type="ARBA" id="ARBA00022695"/>
    </source>
</evidence>
<dbReference type="GO" id="GO:0003677">
    <property type="term" value="F:DNA binding"/>
    <property type="evidence" value="ECO:0007669"/>
    <property type="project" value="InterPro"/>
</dbReference>
<keyword evidence="7" id="KW-0804">Transcription</keyword>
<dbReference type="Gene3D" id="3.30.1360.10">
    <property type="entry name" value="RNA polymerase, RBP11-like subunit"/>
    <property type="match status" value="1"/>
</dbReference>
<name>A0A2H0N5U2_9BACT</name>
<dbReference type="InterPro" id="IPR036603">
    <property type="entry name" value="RBP11-like"/>
</dbReference>
<protein>
    <recommendedName>
        <fullName evidence="3">DNA-directed RNA polymerase subunit alpha</fullName>
        <ecNumber evidence="2">2.7.7.6</ecNumber>
    </recommendedName>
    <alternativeName>
        <fullName evidence="9">RNA polymerase subunit alpha</fullName>
    </alternativeName>
    <alternativeName>
        <fullName evidence="8">Transcriptase subunit alpha</fullName>
    </alternativeName>
</protein>
<sequence>MDHHIHLPTTVQYVATDRKNIEQVVVTPCSQGYGTTLGNAFRRVLLSSLPGAAVEAVKIAGVQHEFSAVDGVQEDMIEIILNLKQLAVRVHSAEPVTLTLQKKGKGPITAKDFDKNADVDIANDDMVIATLTDDKKEFNMEIIVAQGQGYVPVAQRNTKHLDLGTIAIDALYTPIRDVGYTVEMTRVGDVTNFEKLILTVETDGTITPKEAIEQATSILMDHLVLLMGGTEDDTEEVKT</sequence>
<dbReference type="InterPro" id="IPR036643">
    <property type="entry name" value="RNApol_insert_sf"/>
</dbReference>
<organism evidence="12 13">
    <name type="scientific">Candidatus Magasanikbacteria bacterium CG11_big_fil_rev_8_21_14_0_20_43_7</name>
    <dbReference type="NCBI Taxonomy" id="1974654"/>
    <lineage>
        <taxon>Bacteria</taxon>
        <taxon>Candidatus Magasanikiibacteriota</taxon>
    </lineage>
</organism>
<dbReference type="GO" id="GO:0005737">
    <property type="term" value="C:cytoplasm"/>
    <property type="evidence" value="ECO:0007669"/>
    <property type="project" value="UniProtKB-ARBA"/>
</dbReference>
<dbReference type="SUPFAM" id="SSF56553">
    <property type="entry name" value="Insert subdomain of RNA polymerase alpha subunit"/>
    <property type="match status" value="1"/>
</dbReference>
<evidence type="ECO:0000313" key="12">
    <source>
        <dbReference type="EMBL" id="PIR03476.1"/>
    </source>
</evidence>
<dbReference type="Pfam" id="PF01193">
    <property type="entry name" value="RNA_pol_L"/>
    <property type="match status" value="1"/>
</dbReference>
<dbReference type="GO" id="GO:0003899">
    <property type="term" value="F:DNA-directed RNA polymerase activity"/>
    <property type="evidence" value="ECO:0007669"/>
    <property type="project" value="UniProtKB-EC"/>
</dbReference>
<dbReference type="SMART" id="SM00662">
    <property type="entry name" value="RPOLD"/>
    <property type="match status" value="1"/>
</dbReference>
<gene>
    <name evidence="12" type="primary">rpoA</name>
    <name evidence="12" type="ORF">COV60_00135</name>
</gene>
<evidence type="ECO:0000256" key="10">
    <source>
        <dbReference type="ARBA" id="ARBA00048552"/>
    </source>
</evidence>
<dbReference type="AlphaFoldDB" id="A0A2H0N5U2"/>
<dbReference type="FunFam" id="2.170.120.12:FF:000001">
    <property type="entry name" value="DNA-directed RNA polymerase subunit alpha"/>
    <property type="match status" value="1"/>
</dbReference>
<dbReference type="GO" id="GO:0046983">
    <property type="term" value="F:protein dimerization activity"/>
    <property type="evidence" value="ECO:0007669"/>
    <property type="project" value="InterPro"/>
</dbReference>
<accession>A0A2H0N5U2</accession>
<dbReference type="InterPro" id="IPR011263">
    <property type="entry name" value="DNA-dir_RNA_pol_RpoA/D/Rpb3"/>
</dbReference>
<dbReference type="GO" id="GO:0000428">
    <property type="term" value="C:DNA-directed RNA polymerase complex"/>
    <property type="evidence" value="ECO:0007669"/>
    <property type="project" value="UniProtKB-KW"/>
</dbReference>